<name>A0AA51MPX1_9GAMM</name>
<dbReference type="AlphaFoldDB" id="A0AA51MPX1"/>
<evidence type="ECO:0000313" key="1">
    <source>
        <dbReference type="EMBL" id="MDQ5769490.1"/>
    </source>
</evidence>
<dbReference type="RefSeq" id="WP_308135354.1">
    <property type="nucleotide sequence ID" value="NZ_CP133217.1"/>
</dbReference>
<keyword evidence="3" id="KW-1185">Reference proteome</keyword>
<accession>A0AA51MPX1</accession>
<proteinExistence type="predicted"/>
<evidence type="ECO:0000313" key="2">
    <source>
        <dbReference type="EMBL" id="WML86297.1"/>
    </source>
</evidence>
<evidence type="ECO:0000313" key="3">
    <source>
        <dbReference type="Proteomes" id="UP001223336"/>
    </source>
</evidence>
<dbReference type="Proteomes" id="UP001229862">
    <property type="component" value="Chromosome"/>
</dbReference>
<protein>
    <submittedName>
        <fullName evidence="2">Uncharacterized protein</fullName>
    </submittedName>
</protein>
<gene>
    <name evidence="1" type="ORF">RCC75_13185</name>
    <name evidence="2" type="ORF">RCG00_18635</name>
</gene>
<reference evidence="2 3" key="1">
    <citation type="submission" date="2023-08" db="EMBL/GenBank/DDBJ databases">
        <title>New molecular markers tilS and rpoB for phylogenetic and monitoring studies of the genus Thiothrix biodiversity.</title>
        <authorList>
            <person name="Ravin N.V."/>
            <person name="Smolyakov D."/>
            <person name="Markov N.D."/>
            <person name="Beletsky A.V."/>
            <person name="Mardanov A.V."/>
            <person name="Rudenko T.S."/>
            <person name="Grabovich M.Y."/>
        </authorList>
    </citation>
    <scope>NUCLEOTIDE SEQUENCE</scope>
    <source>
        <strain evidence="2">DNT52</strain>
        <strain evidence="1 3">H33</strain>
    </source>
</reference>
<sequence>MQEPACPLASTTALKAGIPVVMLPSTVGGTPAATDLFTLFDDIIQRLTSVQG</sequence>
<dbReference type="EMBL" id="CP133217">
    <property type="protein sequence ID" value="WML86297.1"/>
    <property type="molecule type" value="Genomic_DNA"/>
</dbReference>
<dbReference type="EMBL" id="JAVFKN010000017">
    <property type="protein sequence ID" value="MDQ5769490.1"/>
    <property type="molecule type" value="Genomic_DNA"/>
</dbReference>
<organism evidence="2">
    <name type="scientific">Thiothrix subterranea</name>
    <dbReference type="NCBI Taxonomy" id="2735563"/>
    <lineage>
        <taxon>Bacteria</taxon>
        <taxon>Pseudomonadati</taxon>
        <taxon>Pseudomonadota</taxon>
        <taxon>Gammaproteobacteria</taxon>
        <taxon>Thiotrichales</taxon>
        <taxon>Thiotrichaceae</taxon>
        <taxon>Thiothrix</taxon>
    </lineage>
</organism>
<dbReference type="Proteomes" id="UP001223336">
    <property type="component" value="Unassembled WGS sequence"/>
</dbReference>